<evidence type="ECO:0000313" key="3">
    <source>
        <dbReference type="EMBL" id="SHG55333.1"/>
    </source>
</evidence>
<evidence type="ECO:0000313" key="4">
    <source>
        <dbReference type="Proteomes" id="UP000184212"/>
    </source>
</evidence>
<protein>
    <recommendedName>
        <fullName evidence="2">Copper-binding protein MbnP-like domain-containing protein</fullName>
    </recommendedName>
</protein>
<dbReference type="InterPro" id="IPR046863">
    <property type="entry name" value="MbnP-like_dom"/>
</dbReference>
<keyword evidence="1" id="KW-0732">Signal</keyword>
<evidence type="ECO:0000259" key="2">
    <source>
        <dbReference type="Pfam" id="PF20243"/>
    </source>
</evidence>
<evidence type="ECO:0000256" key="1">
    <source>
        <dbReference type="SAM" id="SignalP"/>
    </source>
</evidence>
<sequence>MKTNHFISILCLISLFVTACNSDDPAPGNEEKGTLTLHFDNVVGDEDLTLNTTSYTNASGETFKVTALRYFISNISLKTVAGDVYTLPQDSSYFLVDEADEESQDLVLKNIPAGDYNAVTFTLGVDSLKSVADASARTGVLAPEANDMYWSKNQGYIFFDLEGTSDVISGADKTFAYHIGGYGGPSAAEKTFNNLKKFSLTFGSSQAEVRTTIAPEAHFYIDIQKVFNGNTKVSLAEHPDVMFTDYSKIIAGNYASMIAFGHVHNDPKQN</sequence>
<dbReference type="OrthoDB" id="1422031at2"/>
<dbReference type="EMBL" id="FQWQ01000001">
    <property type="protein sequence ID" value="SHG55333.1"/>
    <property type="molecule type" value="Genomic_DNA"/>
</dbReference>
<gene>
    <name evidence="3" type="ORF">SAMN04488109_0797</name>
</gene>
<organism evidence="3 4">
    <name type="scientific">Chryseolinea serpens</name>
    <dbReference type="NCBI Taxonomy" id="947013"/>
    <lineage>
        <taxon>Bacteria</taxon>
        <taxon>Pseudomonadati</taxon>
        <taxon>Bacteroidota</taxon>
        <taxon>Cytophagia</taxon>
        <taxon>Cytophagales</taxon>
        <taxon>Fulvivirgaceae</taxon>
        <taxon>Chryseolinea</taxon>
    </lineage>
</organism>
<accession>A0A1M5KT43</accession>
<feature type="chain" id="PRO_5013245915" description="Copper-binding protein MbnP-like domain-containing protein" evidence="1">
    <location>
        <begin position="20"/>
        <end position="270"/>
    </location>
</feature>
<dbReference type="STRING" id="947013.SAMN04488109_0797"/>
<feature type="domain" description="Copper-binding protein MbnP-like" evidence="2">
    <location>
        <begin position="33"/>
        <end position="242"/>
    </location>
</feature>
<proteinExistence type="predicted"/>
<reference evidence="3 4" key="1">
    <citation type="submission" date="2016-11" db="EMBL/GenBank/DDBJ databases">
        <authorList>
            <person name="Jaros S."/>
            <person name="Januszkiewicz K."/>
            <person name="Wedrychowicz H."/>
        </authorList>
    </citation>
    <scope>NUCLEOTIDE SEQUENCE [LARGE SCALE GENOMIC DNA]</scope>
    <source>
        <strain evidence="3 4">DSM 24574</strain>
    </source>
</reference>
<dbReference type="Pfam" id="PF20243">
    <property type="entry name" value="MbnP"/>
    <property type="match status" value="1"/>
</dbReference>
<keyword evidence="4" id="KW-1185">Reference proteome</keyword>
<dbReference type="PROSITE" id="PS51257">
    <property type="entry name" value="PROKAR_LIPOPROTEIN"/>
    <property type="match status" value="1"/>
</dbReference>
<dbReference type="Proteomes" id="UP000184212">
    <property type="component" value="Unassembled WGS sequence"/>
</dbReference>
<dbReference type="RefSeq" id="WP_073134765.1">
    <property type="nucleotide sequence ID" value="NZ_FQWQ01000001.1"/>
</dbReference>
<dbReference type="AlphaFoldDB" id="A0A1M5KT43"/>
<name>A0A1M5KT43_9BACT</name>
<feature type="signal peptide" evidence="1">
    <location>
        <begin position="1"/>
        <end position="19"/>
    </location>
</feature>